<evidence type="ECO:0000256" key="9">
    <source>
        <dbReference type="HAMAP-Rule" id="MF_00811"/>
    </source>
</evidence>
<dbReference type="Gene3D" id="2.160.10.10">
    <property type="entry name" value="Hexapeptide repeat proteins"/>
    <property type="match status" value="1"/>
</dbReference>
<dbReference type="Pfam" id="PF14602">
    <property type="entry name" value="Hexapep_2"/>
    <property type="match status" value="1"/>
</dbReference>
<dbReference type="GO" id="GO:0009089">
    <property type="term" value="P:lysine biosynthetic process via diaminopimelate"/>
    <property type="evidence" value="ECO:0007669"/>
    <property type="project" value="UniProtKB-UniRule"/>
</dbReference>
<dbReference type="RefSeq" id="WP_017155701.1">
    <property type="nucleotide sequence ID" value="NZ_CP083575.1"/>
</dbReference>
<dbReference type="GO" id="GO:0019877">
    <property type="term" value="P:diaminopimelate biosynthetic process"/>
    <property type="evidence" value="ECO:0007669"/>
    <property type="project" value="UniProtKB-UniRule"/>
</dbReference>
<dbReference type="InterPro" id="IPR037133">
    <property type="entry name" value="THP_succinylTrfase_N_sf"/>
</dbReference>
<organism evidence="12 13">
    <name type="scientific">Xanthomonas manihotis</name>
    <dbReference type="NCBI Taxonomy" id="43353"/>
    <lineage>
        <taxon>Bacteria</taxon>
        <taxon>Pseudomonadati</taxon>
        <taxon>Pseudomonadota</taxon>
        <taxon>Gammaproteobacteria</taxon>
        <taxon>Lysobacterales</taxon>
        <taxon>Lysobacteraceae</taxon>
        <taxon>Xanthomonas</taxon>
    </lineage>
</organism>
<feature type="binding site" evidence="9">
    <location>
        <position position="227"/>
    </location>
    <ligand>
        <name>substrate</name>
    </ligand>
</feature>
<keyword evidence="2 9" id="KW-0963">Cytoplasm</keyword>
<evidence type="ECO:0000256" key="2">
    <source>
        <dbReference type="ARBA" id="ARBA00022490"/>
    </source>
</evidence>
<evidence type="ECO:0000256" key="10">
    <source>
        <dbReference type="SAM" id="MobiDB-lite"/>
    </source>
</evidence>
<keyword evidence="5 9" id="KW-0677">Repeat</keyword>
<dbReference type="SUPFAM" id="SSF51161">
    <property type="entry name" value="Trimeric LpxA-like enzymes"/>
    <property type="match status" value="1"/>
</dbReference>
<dbReference type="InterPro" id="IPR023180">
    <property type="entry name" value="THP_succinylTrfase_dom1"/>
</dbReference>
<dbReference type="Pfam" id="PF14805">
    <property type="entry name" value="THDPS_N_2"/>
    <property type="match status" value="1"/>
</dbReference>
<dbReference type="HAMAP" id="MF_00811">
    <property type="entry name" value="DapD"/>
    <property type="match status" value="1"/>
</dbReference>
<dbReference type="UniPathway" id="UPA00034">
    <property type="reaction ID" value="UER00019"/>
</dbReference>
<evidence type="ECO:0000256" key="5">
    <source>
        <dbReference type="ARBA" id="ARBA00022737"/>
    </source>
</evidence>
<comment type="catalytic activity">
    <reaction evidence="9">
        <text>(S)-2,3,4,5-tetrahydrodipicolinate + succinyl-CoA + H2O = (S)-2-succinylamino-6-oxoheptanedioate + CoA</text>
        <dbReference type="Rhea" id="RHEA:17325"/>
        <dbReference type="ChEBI" id="CHEBI:15377"/>
        <dbReference type="ChEBI" id="CHEBI:15685"/>
        <dbReference type="ChEBI" id="CHEBI:16845"/>
        <dbReference type="ChEBI" id="CHEBI:57287"/>
        <dbReference type="ChEBI" id="CHEBI:57292"/>
        <dbReference type="EC" id="2.3.1.117"/>
    </reaction>
</comment>
<dbReference type="AlphaFoldDB" id="A0A8I1XJI1"/>
<dbReference type="GO" id="GO:0008666">
    <property type="term" value="F:2,3,4,5-tetrahydropyridine-2,6-dicarboxylate N-succinyltransferase activity"/>
    <property type="evidence" value="ECO:0007669"/>
    <property type="project" value="UniProtKB-UniRule"/>
</dbReference>
<evidence type="ECO:0000256" key="1">
    <source>
        <dbReference type="ARBA" id="ARBA00007274"/>
    </source>
</evidence>
<proteinExistence type="inferred from homology"/>
<feature type="binding site" evidence="9">
    <location>
        <position position="264"/>
    </location>
    <ligand>
        <name>substrate</name>
    </ligand>
</feature>
<evidence type="ECO:0000259" key="11">
    <source>
        <dbReference type="Pfam" id="PF14805"/>
    </source>
</evidence>
<keyword evidence="6 9" id="KW-0220">Diaminopimelate biosynthesis</keyword>
<sequence>MATSKKTARKQSATTTAASKRATATGGKAAKVPAVAASKPGAVAGKQGAAAGVVGKKAAASDAASPKTAANKTGGKTATSAAPRLAKQPTKVVAAPAAKKAAAARKLPIAEQAVHSAAPQAGSDELKLGIESAFERRATLTIDEIDGSTRAIVNRVIDGLESGQFRVAEPDGQGGWTVNEWLKKAVLLYFRVNEMAVIDAQPAPFWDKVESRFAGFHEAEFRKAGVRVVPGAVARRGSYFGKDVVLMPSFTNIGAYVGEGTMVDTWATVGSCAQIGKHCHLSGGAGIGGVLEPLQASPTIIEDHCFIGARSEVVEGVVIGHHSVIGMGVFIGQSTRIYNRATGEISYGYVPPYSVVVSGQLPSKDGSHSLYCAVIVKQVDAKTRSKTSVNELLRGLAD</sequence>
<protein>
    <recommendedName>
        <fullName evidence="9">2,3,4,5-tetrahydropyridine-2,6-dicarboxylate N-succinyltransferase</fullName>
        <ecNumber evidence="9">2.3.1.117</ecNumber>
    </recommendedName>
    <alternativeName>
        <fullName evidence="9">Tetrahydrodipicolinate N-succinyltransferase</fullName>
        <shortName evidence="9">THDP succinyltransferase</shortName>
        <shortName evidence="9">THP succinyltransferase</shortName>
        <shortName evidence="9">Tetrahydropicolinate succinylase</shortName>
    </alternativeName>
</protein>
<accession>A0A8I1XJI1</accession>
<keyword evidence="8 9" id="KW-0012">Acyltransferase</keyword>
<dbReference type="EC" id="2.3.1.117" evidence="9"/>
<reference evidence="12" key="1">
    <citation type="submission" date="2021-03" db="EMBL/GenBank/DDBJ databases">
        <title>Molecular characterization of Xanthomonas species pathogenic on Araceae and the development of a triplex TaqMan assay for detection of X. phaseoli pv. dieffenbachiae.</title>
        <authorList>
            <person name="Van Der Wolf J."/>
            <person name="Krijger M."/>
            <person name="Mendes O."/>
            <person name="Brankovics B."/>
            <person name="Bonants P."/>
            <person name="Meekes E."/>
        </authorList>
    </citation>
    <scope>NUCLEOTIDE SEQUENCE</scope>
    <source>
        <strain evidence="12">NBC1264</strain>
    </source>
</reference>
<keyword evidence="3 9" id="KW-0028">Amino-acid biosynthesis</keyword>
<dbReference type="EMBL" id="JAGHXW010000020">
    <property type="protein sequence ID" value="MBO9759083.1"/>
    <property type="molecule type" value="Genomic_DNA"/>
</dbReference>
<dbReference type="GO" id="GO:0005737">
    <property type="term" value="C:cytoplasm"/>
    <property type="evidence" value="ECO:0007669"/>
    <property type="project" value="UniProtKB-SubCell"/>
</dbReference>
<feature type="region of interest" description="Disordered" evidence="10">
    <location>
        <begin position="1"/>
        <end position="87"/>
    </location>
</feature>
<comment type="pathway">
    <text evidence="9">Amino-acid biosynthesis; L-lysine biosynthesis via DAP pathway; LL-2,6-diaminopimelate from (S)-tetrahydrodipicolinate (succinylase route): step 1/3.</text>
</comment>
<evidence type="ECO:0000313" key="12">
    <source>
        <dbReference type="EMBL" id="MBO9759083.1"/>
    </source>
</evidence>
<dbReference type="Proteomes" id="UP000668572">
    <property type="component" value="Unassembled WGS sequence"/>
</dbReference>
<evidence type="ECO:0000313" key="13">
    <source>
        <dbReference type="Proteomes" id="UP000668572"/>
    </source>
</evidence>
<dbReference type="InterPro" id="IPR005664">
    <property type="entry name" value="DapD_Trfase_Hexpep_rpt_fam"/>
</dbReference>
<comment type="caution">
    <text evidence="12">The sequence shown here is derived from an EMBL/GenBank/DDBJ whole genome shotgun (WGS) entry which is preliminary data.</text>
</comment>
<comment type="subunit">
    <text evidence="9">Homotrimer.</text>
</comment>
<evidence type="ECO:0000256" key="3">
    <source>
        <dbReference type="ARBA" id="ARBA00022605"/>
    </source>
</evidence>
<keyword evidence="7 9" id="KW-0457">Lysine biosynthesis</keyword>
<dbReference type="NCBIfam" id="NF008808">
    <property type="entry name" value="PRK11830.1"/>
    <property type="match status" value="1"/>
</dbReference>
<comment type="similarity">
    <text evidence="1 9">Belongs to the transferase hexapeptide repeat family.</text>
</comment>
<dbReference type="PANTHER" id="PTHR19136:SF52">
    <property type="entry name" value="2,3,4,5-TETRAHYDROPYRIDINE-2,6-DICARBOXYLATE N-SUCCINYLTRANSFERASE"/>
    <property type="match status" value="1"/>
</dbReference>
<dbReference type="GO" id="GO:0016779">
    <property type="term" value="F:nucleotidyltransferase activity"/>
    <property type="evidence" value="ECO:0007669"/>
    <property type="project" value="TreeGrafter"/>
</dbReference>
<keyword evidence="4 9" id="KW-0808">Transferase</keyword>
<gene>
    <name evidence="9 12" type="primary">dapD</name>
    <name evidence="12" type="ORF">J7405_05900</name>
</gene>
<dbReference type="CDD" id="cd03350">
    <property type="entry name" value="LbH_THP_succinylT"/>
    <property type="match status" value="1"/>
</dbReference>
<dbReference type="InterPro" id="IPR011004">
    <property type="entry name" value="Trimer_LpxA-like_sf"/>
</dbReference>
<dbReference type="InterPro" id="IPR001451">
    <property type="entry name" value="Hexapep"/>
</dbReference>
<name>A0A8I1XJI1_XANMN</name>
<dbReference type="Gene3D" id="1.10.166.10">
    <property type="entry name" value="Tetrahydrodipicolinate-N-succinyltransferase, N-terminal domain"/>
    <property type="match status" value="1"/>
</dbReference>
<evidence type="ECO:0000256" key="6">
    <source>
        <dbReference type="ARBA" id="ARBA00022915"/>
    </source>
</evidence>
<dbReference type="PANTHER" id="PTHR19136">
    <property type="entry name" value="MOLYBDENUM COFACTOR GUANYLYLTRANSFERASE"/>
    <property type="match status" value="1"/>
</dbReference>
<evidence type="ECO:0000256" key="7">
    <source>
        <dbReference type="ARBA" id="ARBA00023154"/>
    </source>
</evidence>
<comment type="subcellular location">
    <subcellularLocation>
        <location evidence="9">Cytoplasm</location>
    </subcellularLocation>
</comment>
<evidence type="ECO:0000256" key="8">
    <source>
        <dbReference type="ARBA" id="ARBA00023315"/>
    </source>
</evidence>
<feature type="domain" description="Tetrahydrodipicolinate-N-succinyltransferase chain A" evidence="11">
    <location>
        <begin position="126"/>
        <end position="192"/>
    </location>
</feature>
<evidence type="ECO:0000256" key="4">
    <source>
        <dbReference type="ARBA" id="ARBA00022679"/>
    </source>
</evidence>
<dbReference type="NCBIfam" id="TIGR00965">
    <property type="entry name" value="dapD"/>
    <property type="match status" value="1"/>
</dbReference>